<feature type="domain" description="DUF4218" evidence="1">
    <location>
        <begin position="669"/>
        <end position="753"/>
    </location>
</feature>
<evidence type="ECO:0000313" key="6">
    <source>
        <dbReference type="EMBL" id="RVW78630.1"/>
    </source>
</evidence>
<dbReference type="Proteomes" id="UP000288805">
    <property type="component" value="Unassembled WGS sequence"/>
</dbReference>
<gene>
    <name evidence="6" type="ORF">CK203_046749</name>
    <name evidence="4" type="ORF">CK203_058576</name>
    <name evidence="5" type="ORF">CK203_062824</name>
    <name evidence="3" type="ORF">CK203_066106</name>
</gene>
<dbReference type="PANTHER" id="PTHR10775:SF179">
    <property type="entry name" value="TRANSPOSON, EN_SPM-LIKE, TRANSPOSASE-ASSOCIATED DOMAIN PROTEIN"/>
    <property type="match status" value="1"/>
</dbReference>
<organism evidence="5 7">
    <name type="scientific">Vitis vinifera</name>
    <name type="common">Grape</name>
    <dbReference type="NCBI Taxonomy" id="29760"/>
    <lineage>
        <taxon>Eukaryota</taxon>
        <taxon>Viridiplantae</taxon>
        <taxon>Streptophyta</taxon>
        <taxon>Embryophyta</taxon>
        <taxon>Tracheophyta</taxon>
        <taxon>Spermatophyta</taxon>
        <taxon>Magnoliopsida</taxon>
        <taxon>eudicotyledons</taxon>
        <taxon>Gunneridae</taxon>
        <taxon>Pentapetalae</taxon>
        <taxon>rosids</taxon>
        <taxon>Vitales</taxon>
        <taxon>Vitaceae</taxon>
        <taxon>Viteae</taxon>
        <taxon>Vitis</taxon>
    </lineage>
</organism>
<dbReference type="Pfam" id="PF02992">
    <property type="entry name" value="Transposase_21"/>
    <property type="match status" value="1"/>
</dbReference>
<dbReference type="EMBL" id="QGNW01000606">
    <property type="protein sequence ID" value="RVW67050.1"/>
    <property type="molecule type" value="Genomic_DNA"/>
</dbReference>
<proteinExistence type="predicted"/>
<reference evidence="5 7" key="1">
    <citation type="journal article" date="2018" name="PLoS Genet.">
        <title>Population sequencing reveals clonal diversity and ancestral inbreeding in the grapevine cultivar Chardonnay.</title>
        <authorList>
            <person name="Roach M.J."/>
            <person name="Johnson D.L."/>
            <person name="Bohlmann J."/>
            <person name="van Vuuren H.J."/>
            <person name="Jones S.J."/>
            <person name="Pretorius I.S."/>
            <person name="Schmidt S.A."/>
            <person name="Borneman A.R."/>
        </authorList>
    </citation>
    <scope>NUCLEOTIDE SEQUENCE [LARGE SCALE GENOMIC DNA]</scope>
    <source>
        <strain evidence="7">cv. Chardonnay</strain>
        <strain evidence="5">I10V1</strain>
        <tissue evidence="5">Leaf</tissue>
    </source>
</reference>
<evidence type="ECO:0000259" key="1">
    <source>
        <dbReference type="Pfam" id="PF13960"/>
    </source>
</evidence>
<dbReference type="AlphaFoldDB" id="A0A438GBF3"/>
<dbReference type="InterPro" id="IPR025452">
    <property type="entry name" value="DUF4218"/>
</dbReference>
<dbReference type="Pfam" id="PF13963">
    <property type="entry name" value="Transpos_assoc"/>
    <property type="match status" value="1"/>
</dbReference>
<feature type="domain" description="Transposase-associated" evidence="2">
    <location>
        <begin position="6"/>
        <end position="75"/>
    </location>
</feature>
<dbReference type="EMBL" id="QGNW01000512">
    <property type="protein sequence ID" value="RVW68986.1"/>
    <property type="molecule type" value="Genomic_DNA"/>
</dbReference>
<name>A0A438GBF3_VITVI</name>
<accession>A0A438GBF3</accession>
<evidence type="ECO:0000313" key="5">
    <source>
        <dbReference type="EMBL" id="RVW69545.1"/>
    </source>
</evidence>
<dbReference type="EMBL" id="QGNW01000293">
    <property type="protein sequence ID" value="RVW78630.1"/>
    <property type="molecule type" value="Genomic_DNA"/>
</dbReference>
<comment type="caution">
    <text evidence="5">The sequence shown here is derived from an EMBL/GenBank/DDBJ whole genome shotgun (WGS) entry which is preliminary data.</text>
</comment>
<dbReference type="Pfam" id="PF13960">
    <property type="entry name" value="DUF4218"/>
    <property type="match status" value="1"/>
</dbReference>
<protein>
    <recommendedName>
        <fullName evidence="8">Transposase-associated domain-containing protein</fullName>
    </recommendedName>
</protein>
<dbReference type="EMBL" id="QGNW01000493">
    <property type="protein sequence ID" value="RVW69545.1"/>
    <property type="molecule type" value="Genomic_DNA"/>
</dbReference>
<evidence type="ECO:0000313" key="4">
    <source>
        <dbReference type="EMBL" id="RVW68986.1"/>
    </source>
</evidence>
<dbReference type="InterPro" id="IPR029480">
    <property type="entry name" value="Transpos_assoc"/>
</dbReference>
<evidence type="ECO:0008006" key="8">
    <source>
        <dbReference type="Google" id="ProtNLM"/>
    </source>
</evidence>
<evidence type="ECO:0000259" key="2">
    <source>
        <dbReference type="Pfam" id="PF13963"/>
    </source>
</evidence>
<sequence>MDRSRMSKDRRSKDYTDGVESFIVFALQHSSSKNSIKCPCFQCGNMIFHTSQKIREHLFFYGIDQSYHTWYWHGEAAPSGPPTNRAERHDKVHFNDVDSTIEMVQAAHDDCKNDPELFQTLLEDAQKPLYPGCRNFTKLFALVTLYNLKARYGWSDKSFSELLRILGDMFPLNNELPLSMYEAKKTLNTLGMESEKIHACPNDCILYRNELNDASSCPTCGTSRWKLDRTRTKKRKGVPAKVMWYFPPIPRFKRLFQSRKIAKDLIWHAQEKEFDGKMRHPSDSPSWKLVDHRWPDFASEPRNLRLAISADGINPHSSMSSRHSCWPVIMVIYNLPPWLCMKRKFMMLSLLISGPRQPGNDIDVYLAPLLDDLKMLWDEGVESYDAHRQELFTLRVVLLWTINDFPAYGNLSSCVVKGYFACPICGEDTYSHRLKHGKKNFYTGHRRFLPCNHPFRKQKKAFNGEQEFGSTSQPLSGEEILRKIDVICNSWGKNKITRGKLNVKTTNCWKKKSIFFDLEYWKYLHVRHNLDVMHIEKNVCESIIGTLLNIPGKTKDGLNSRLDLVEMGLRCELGPRFESNRTYLPPTCYTLSKVEKKVFCQTLSQLKVPEGYCSNMRNLVSMEDLKLYGLKSHDYHALMQQLLPVSLQSVLPKHVRHAICRLSFFFNALCSKVVDVAALDKLQNDVVVTLCLLEKYFPPSFFDIMFHLIVHLVREVRLCGPVYLRWMYPFERFMKFLKGYVRNRNRPEGCIAEC</sequence>
<dbReference type="InterPro" id="IPR004242">
    <property type="entry name" value="Transposase_21"/>
</dbReference>
<dbReference type="PANTHER" id="PTHR10775">
    <property type="entry name" value="OS08G0208400 PROTEIN"/>
    <property type="match status" value="1"/>
</dbReference>
<evidence type="ECO:0000313" key="3">
    <source>
        <dbReference type="EMBL" id="RVW67050.1"/>
    </source>
</evidence>
<evidence type="ECO:0000313" key="7">
    <source>
        <dbReference type="Proteomes" id="UP000288805"/>
    </source>
</evidence>